<dbReference type="Proteomes" id="UP001412239">
    <property type="component" value="Unassembled WGS sequence"/>
</dbReference>
<dbReference type="PROSITE" id="PS50255">
    <property type="entry name" value="CYTOCHROME_B5_2"/>
    <property type="match status" value="1"/>
</dbReference>
<sequence length="159" mass="18516">MGWMRKTKDRKHDGEDGDLVEMVHIEDAADGNSETLDVKLYSRERVPFLEPKVVAKHTSVEAGSICEFWFHMNFKHGHLLAVYINWIVIDGIVYDVTTFPTEHPGGAEIIEYFGGQDCSWQSHLEQFKDKLRIGRAEGLENRWPEPKNYMAWAKGYTWW</sequence>
<evidence type="ECO:0000259" key="1">
    <source>
        <dbReference type="PROSITE" id="PS50255"/>
    </source>
</evidence>
<gene>
    <name evidence="2" type="ORF">GSTUAT00005072001</name>
</gene>
<feature type="domain" description="Cytochrome b5 heme-binding" evidence="1">
    <location>
        <begin position="86"/>
        <end position="119"/>
    </location>
</feature>
<protein>
    <recommendedName>
        <fullName evidence="1">Cytochrome b5 heme-binding domain-containing protein</fullName>
    </recommendedName>
</protein>
<proteinExistence type="predicted"/>
<dbReference type="Pfam" id="PF00173">
    <property type="entry name" value="Cyt-b5"/>
    <property type="match status" value="1"/>
</dbReference>
<dbReference type="Gene3D" id="3.10.120.10">
    <property type="entry name" value="Cytochrome b5-like heme/steroid binding domain"/>
    <property type="match status" value="1"/>
</dbReference>
<organism evidence="2 3">
    <name type="scientific">Tuber aestivum</name>
    <name type="common">summer truffle</name>
    <dbReference type="NCBI Taxonomy" id="59557"/>
    <lineage>
        <taxon>Eukaryota</taxon>
        <taxon>Fungi</taxon>
        <taxon>Dikarya</taxon>
        <taxon>Ascomycota</taxon>
        <taxon>Pezizomycotina</taxon>
        <taxon>Pezizomycetes</taxon>
        <taxon>Pezizales</taxon>
        <taxon>Tuberaceae</taxon>
        <taxon>Tuber</taxon>
    </lineage>
</organism>
<name>A0A292PTB9_9PEZI</name>
<evidence type="ECO:0000313" key="3">
    <source>
        <dbReference type="Proteomes" id="UP001412239"/>
    </source>
</evidence>
<dbReference type="InterPro" id="IPR001199">
    <property type="entry name" value="Cyt_B5-like_heme/steroid-bd"/>
</dbReference>
<dbReference type="EMBL" id="LN891038">
    <property type="protein sequence ID" value="CUS10799.1"/>
    <property type="molecule type" value="Genomic_DNA"/>
</dbReference>
<dbReference type="AlphaFoldDB" id="A0A292PTB9"/>
<reference evidence="2" key="1">
    <citation type="submission" date="2015-10" db="EMBL/GenBank/DDBJ databases">
        <authorList>
            <person name="Regsiter A."/>
            <person name="william w."/>
        </authorList>
    </citation>
    <scope>NUCLEOTIDE SEQUENCE</scope>
    <source>
        <strain evidence="2">Montdore</strain>
    </source>
</reference>
<keyword evidence="3" id="KW-1185">Reference proteome</keyword>
<evidence type="ECO:0000313" key="2">
    <source>
        <dbReference type="EMBL" id="CUS10799.1"/>
    </source>
</evidence>
<dbReference type="InterPro" id="IPR036400">
    <property type="entry name" value="Cyt_B5-like_heme/steroid_sf"/>
</dbReference>
<dbReference type="SMART" id="SM01117">
    <property type="entry name" value="Cyt-b5"/>
    <property type="match status" value="1"/>
</dbReference>
<dbReference type="SUPFAM" id="SSF55856">
    <property type="entry name" value="Cytochrome b5-like heme/steroid binding domain"/>
    <property type="match status" value="1"/>
</dbReference>
<accession>A0A292PTB9</accession>